<dbReference type="EMBL" id="JAUKTR010000003">
    <property type="protein sequence ID" value="MDO1559636.1"/>
    <property type="molecule type" value="Genomic_DNA"/>
</dbReference>
<protein>
    <recommendedName>
        <fullName evidence="4">Fimbrial biogenesis outer membrane usher protein</fullName>
    </recommendedName>
</protein>
<evidence type="ECO:0000313" key="2">
    <source>
        <dbReference type="EMBL" id="MDO1559636.1"/>
    </source>
</evidence>
<keyword evidence="3" id="KW-1185">Reference proteome</keyword>
<proteinExistence type="predicted"/>
<feature type="signal peptide" evidence="1">
    <location>
        <begin position="1"/>
        <end position="37"/>
    </location>
</feature>
<feature type="chain" id="PRO_5045251581" description="Fimbrial biogenesis outer membrane usher protein" evidence="1">
    <location>
        <begin position="38"/>
        <end position="863"/>
    </location>
</feature>
<organism evidence="2 3">
    <name type="scientific">Peiella sedimenti</name>
    <dbReference type="NCBI Taxonomy" id="3061083"/>
    <lineage>
        <taxon>Bacteria</taxon>
        <taxon>Pseudomonadati</taxon>
        <taxon>Pseudomonadota</taxon>
        <taxon>Alphaproteobacteria</taxon>
        <taxon>Caulobacterales</taxon>
        <taxon>Caulobacteraceae</taxon>
        <taxon>Peiella</taxon>
    </lineage>
</organism>
<dbReference type="InterPro" id="IPR000015">
    <property type="entry name" value="Fimb_usher"/>
</dbReference>
<dbReference type="Proteomes" id="UP001169063">
    <property type="component" value="Unassembled WGS sequence"/>
</dbReference>
<reference evidence="2" key="1">
    <citation type="submission" date="2023-07" db="EMBL/GenBank/DDBJ databases">
        <title>Brevundimonas soil sp. nov., isolated from the soil of chemical plant.</title>
        <authorList>
            <person name="Wu N."/>
        </authorList>
    </citation>
    <scope>NUCLEOTIDE SEQUENCE</scope>
    <source>
        <strain evidence="2">XZ-24</strain>
    </source>
</reference>
<evidence type="ECO:0008006" key="4">
    <source>
        <dbReference type="Google" id="ProtNLM"/>
    </source>
</evidence>
<dbReference type="PANTHER" id="PTHR30451:SF5">
    <property type="entry name" value="SLR0019 PROTEIN"/>
    <property type="match status" value="1"/>
</dbReference>
<sequence>MSVPPIGRRARLGAASRRRTGAILCLGGGLAVASAGAAFCAVSDIPAFDLPMTTAGGDHAPMAAPLEGTAPALAAAQAQAPVTRPTPVLAPIQGPLLLDRRYLGDISGAVSGDGDGVVDADRLMTLLEPLVSPSLLDDLRSRILGRDRIALAELGSEAFDLTFDPLALTFNATLAPTARARRHVSFSDPEVVDPASFDQPAEFAAGANFSLSQRFSHQSDTFSPLQAGVDMFANWGGFEGVTLTAGADYDGSSPDDRWRRREVRLTKDIFASAVRVTAGEFSPPIESFQGSRRFLGVSAARAYSTIRPFQNIRPSGRREFILDRPSFVEVEVNGVVVQRLQLDAGPYSLADFPFAQGPNLVRLLVEDDSGRREIAVFDLFGGAGLLDPGVVDFGVSAGVLEEGGPFEYGSTPGLSGFVRKGVSDVLTVGANAQLTDELVQAGFLATWGAPLGLLQVAAAASHGGPDGRSGLAASIDYLREGVILDEVDARLILSLQAKSRDFQSPFADRPSNRERWRAAAQSVLRRGDYSLNLGAAYARGRDGHPHQSDLTLGLGRSFERFAVNLNLGWRAFSDDRPSETRVGVSLTARFGGRWTGAARYERQDRAREISLSRAPTGRLNDISGTVRFGEDRKQQSLSADVRYINNRFDAQLVTNRLVRNEPGGEPLQESLWRISSFFGYAGGAFALGRQSPEGFVIASRHASLKESSLALTDGGGQAIARAGWFGPALAPISRAYGVNRFVVAVEPLPQGYDLGAGVLSAFPGYGSGYHMVVGSDASRTVIGVLTDQDGPMALISGAIQSVDASPGEEPRPFFTNRSGRFVGDGLAPGRYRLIVRGAAIAEFTIREDQEGVVNVGEIRASTP</sequence>
<name>A0ABT8SMQ7_9CAUL</name>
<dbReference type="RefSeq" id="WP_302110059.1">
    <property type="nucleotide sequence ID" value="NZ_JAUKTR010000003.1"/>
</dbReference>
<evidence type="ECO:0000313" key="3">
    <source>
        <dbReference type="Proteomes" id="UP001169063"/>
    </source>
</evidence>
<comment type="caution">
    <text evidence="2">The sequence shown here is derived from an EMBL/GenBank/DDBJ whole genome shotgun (WGS) entry which is preliminary data.</text>
</comment>
<evidence type="ECO:0000256" key="1">
    <source>
        <dbReference type="SAM" id="SignalP"/>
    </source>
</evidence>
<keyword evidence="1" id="KW-0732">Signal</keyword>
<dbReference type="PANTHER" id="PTHR30451">
    <property type="entry name" value="OUTER MEMBRANE USHER PROTEIN"/>
    <property type="match status" value="1"/>
</dbReference>
<gene>
    <name evidence="2" type="ORF">Q0812_09370</name>
</gene>
<accession>A0ABT8SMQ7</accession>